<evidence type="ECO:0000313" key="1">
    <source>
        <dbReference type="EMBL" id="AFP12639.1"/>
    </source>
</evidence>
<protein>
    <submittedName>
        <fullName evidence="1">Uncharacterized protein</fullName>
    </submittedName>
</protein>
<sequence length="101" mass="11406">MADRAGNMSLLELAQQVALLNWLSVDDELSRQLLSLVTRSRVADSVLRRLTGQDTIDLYKRECILSIAQYVKTHPGADQRALNREVEKQVLLFAARVQALK</sequence>
<dbReference type="EMBL" id="JW880122">
    <property type="protein sequence ID" value="AFP12639.1"/>
    <property type="molecule type" value="mRNA"/>
</dbReference>
<dbReference type="AlphaFoldDB" id="V9LH42"/>
<reference evidence="1" key="1">
    <citation type="journal article" date="2014" name="Nature">
        <title>Elephant shark genome provides unique insights into gnathostome evolution.</title>
        <authorList>
            <consortium name="International Elephant Shark Genome Sequencing Consortium"/>
            <person name="Venkatesh B."/>
            <person name="Lee A.P."/>
            <person name="Ravi V."/>
            <person name="Maurya A.K."/>
            <person name="Lian M.M."/>
            <person name="Swann J.B."/>
            <person name="Ohta Y."/>
            <person name="Flajnik M.F."/>
            <person name="Sutoh Y."/>
            <person name="Kasahara M."/>
            <person name="Hoon S."/>
            <person name="Gangu V."/>
            <person name="Roy S.W."/>
            <person name="Irimia M."/>
            <person name="Korzh V."/>
            <person name="Kondrychyn I."/>
            <person name="Lim Z.W."/>
            <person name="Tay B.H."/>
            <person name="Tohari S."/>
            <person name="Kong K.W."/>
            <person name="Ho S."/>
            <person name="Lorente-Galdos B."/>
            <person name="Quilez J."/>
            <person name="Marques-Bonet T."/>
            <person name="Raney B.J."/>
            <person name="Ingham P.W."/>
            <person name="Tay A."/>
            <person name="Hillier L.W."/>
            <person name="Minx P."/>
            <person name="Boehm T."/>
            <person name="Wilson R.K."/>
            <person name="Brenner S."/>
            <person name="Warren W.C."/>
        </authorList>
    </citation>
    <scope>NUCLEOTIDE SEQUENCE</scope>
    <source>
        <tissue evidence="1">Spleen</tissue>
    </source>
</reference>
<proteinExistence type="evidence at transcript level"/>
<name>V9LH42_CALMI</name>
<accession>V9LH42</accession>
<organism evidence="1">
    <name type="scientific">Callorhinchus milii</name>
    <name type="common">Ghost shark</name>
    <dbReference type="NCBI Taxonomy" id="7868"/>
    <lineage>
        <taxon>Eukaryota</taxon>
        <taxon>Metazoa</taxon>
        <taxon>Chordata</taxon>
        <taxon>Craniata</taxon>
        <taxon>Vertebrata</taxon>
        <taxon>Chondrichthyes</taxon>
        <taxon>Holocephali</taxon>
        <taxon>Chimaeriformes</taxon>
        <taxon>Callorhinchidae</taxon>
        <taxon>Callorhinchus</taxon>
    </lineage>
</organism>